<dbReference type="Proteomes" id="UP000232875">
    <property type="component" value="Unassembled WGS sequence"/>
</dbReference>
<dbReference type="InterPro" id="IPR027417">
    <property type="entry name" value="P-loop_NTPase"/>
</dbReference>
<sequence>MRDLWKTYLKDAHAVVWVLDAVRWATDAEVVDGACTAYRDSILSTLFTFVGDAAERGQPLVIVVSKVDALGPDVKASHGFPQDQVHARGVLEHVRSTIQKRCASFVKENAQRGLPEPQIVFVCASAVTGEGIADAMRNVYSLAQR</sequence>
<evidence type="ECO:0000313" key="2">
    <source>
        <dbReference type="Proteomes" id="UP000232875"/>
    </source>
</evidence>
<dbReference type="STRING" id="2020962.A0A2N1JGC9"/>
<evidence type="ECO:0000313" key="1">
    <source>
        <dbReference type="EMBL" id="PKI85588.1"/>
    </source>
</evidence>
<dbReference type="Gene3D" id="3.40.50.300">
    <property type="entry name" value="P-loop containing nucleotide triphosphate hydrolases"/>
    <property type="match status" value="1"/>
</dbReference>
<dbReference type="AlphaFoldDB" id="A0A2N1JGC9"/>
<organism evidence="1 2">
    <name type="scientific">Malassezia vespertilionis</name>
    <dbReference type="NCBI Taxonomy" id="2020962"/>
    <lineage>
        <taxon>Eukaryota</taxon>
        <taxon>Fungi</taxon>
        <taxon>Dikarya</taxon>
        <taxon>Basidiomycota</taxon>
        <taxon>Ustilaginomycotina</taxon>
        <taxon>Malasseziomycetes</taxon>
        <taxon>Malasseziales</taxon>
        <taxon>Malasseziaceae</taxon>
        <taxon>Malassezia</taxon>
    </lineage>
</organism>
<dbReference type="SUPFAM" id="SSF52540">
    <property type="entry name" value="P-loop containing nucleoside triphosphate hydrolases"/>
    <property type="match status" value="1"/>
</dbReference>
<proteinExistence type="predicted"/>
<dbReference type="EMBL" id="KZ454987">
    <property type="protein sequence ID" value="PKI85588.1"/>
    <property type="molecule type" value="Genomic_DNA"/>
</dbReference>
<reference evidence="1 2" key="1">
    <citation type="submission" date="2017-10" db="EMBL/GenBank/DDBJ databases">
        <title>A novel species of cold-tolerant Malassezia isolated from bats.</title>
        <authorList>
            <person name="Lorch J.M."/>
            <person name="Palmer J.M."/>
            <person name="Vanderwolf K.J."/>
            <person name="Schmidt K.Z."/>
            <person name="Verant M.L."/>
            <person name="Weller T.J."/>
            <person name="Blehert D.S."/>
        </authorList>
    </citation>
    <scope>NUCLEOTIDE SEQUENCE [LARGE SCALE GENOMIC DNA]</scope>
    <source>
        <strain evidence="1 2">NWHC:44797-103</strain>
    </source>
</reference>
<gene>
    <name evidence="1" type="primary">ARL3</name>
    <name evidence="1" type="ORF">MVES_000485</name>
</gene>
<accession>A0A2N1JGC9</accession>
<protein>
    <submittedName>
        <fullName evidence="1">Arl3p</fullName>
    </submittedName>
</protein>
<keyword evidence="2" id="KW-1185">Reference proteome</keyword>
<name>A0A2N1JGC9_9BASI</name>
<dbReference type="OrthoDB" id="414781at2759"/>